<dbReference type="Gene3D" id="2.40.50.140">
    <property type="entry name" value="Nucleic acid-binding proteins"/>
    <property type="match status" value="1"/>
</dbReference>
<dbReference type="GO" id="GO:0006432">
    <property type="term" value="P:phenylalanyl-tRNA aminoacylation"/>
    <property type="evidence" value="ECO:0007669"/>
    <property type="project" value="UniProtKB-UniRule"/>
</dbReference>
<dbReference type="SUPFAM" id="SSF56037">
    <property type="entry name" value="PheT/TilS domain"/>
    <property type="match status" value="1"/>
</dbReference>
<dbReference type="EC" id="6.1.1.20" evidence="15"/>
<evidence type="ECO:0000256" key="3">
    <source>
        <dbReference type="ARBA" id="ARBA00011209"/>
    </source>
</evidence>
<protein>
    <recommendedName>
        <fullName evidence="15">Phenylalanine--tRNA ligase beta subunit</fullName>
        <ecNumber evidence="15">6.1.1.20</ecNumber>
    </recommendedName>
    <alternativeName>
        <fullName evidence="15">Phenylalanyl-tRNA synthetase beta subunit</fullName>
        <shortName evidence="15">PheRS</shortName>
    </alternativeName>
</protein>
<feature type="domain" description="FDX-ACB" evidence="18">
    <location>
        <begin position="727"/>
        <end position="820"/>
    </location>
</feature>
<dbReference type="InterPro" id="IPR005147">
    <property type="entry name" value="tRNA_synthase_B5-dom"/>
</dbReference>
<dbReference type="InterPro" id="IPR004532">
    <property type="entry name" value="Phe-tRNA-ligase_IIc_bsu_bact"/>
</dbReference>
<feature type="binding site" evidence="15">
    <location>
        <position position="470"/>
    </location>
    <ligand>
        <name>Mg(2+)</name>
        <dbReference type="ChEBI" id="CHEBI:18420"/>
        <note>shared with alpha subunit</note>
    </ligand>
</feature>
<comment type="caution">
    <text evidence="20">The sequence shown here is derived from an EMBL/GenBank/DDBJ whole genome shotgun (WGS) entry which is preliminary data.</text>
</comment>
<dbReference type="CDD" id="cd00769">
    <property type="entry name" value="PheRS_beta_core"/>
    <property type="match status" value="1"/>
</dbReference>
<reference evidence="20" key="1">
    <citation type="journal article" date="2021" name="PeerJ">
        <title>Extensive microbial diversity within the chicken gut microbiome revealed by metagenomics and culture.</title>
        <authorList>
            <person name="Gilroy R."/>
            <person name="Ravi A."/>
            <person name="Getino M."/>
            <person name="Pursley I."/>
            <person name="Horton D.L."/>
            <person name="Alikhan N.F."/>
            <person name="Baker D."/>
            <person name="Gharbi K."/>
            <person name="Hall N."/>
            <person name="Watson M."/>
            <person name="Adriaenssens E.M."/>
            <person name="Foster-Nyarko E."/>
            <person name="Jarju S."/>
            <person name="Secka A."/>
            <person name="Antonio M."/>
            <person name="Oren A."/>
            <person name="Chaudhuri R.R."/>
            <person name="La Ragione R."/>
            <person name="Hildebrand F."/>
            <person name="Pallen M.J."/>
        </authorList>
    </citation>
    <scope>NUCLEOTIDE SEQUENCE</scope>
    <source>
        <strain evidence="20">ChiHjej11B10-19426</strain>
    </source>
</reference>
<proteinExistence type="inferred from homology"/>
<keyword evidence="10 15" id="KW-0460">Magnesium</keyword>
<keyword evidence="7 15" id="KW-0479">Metal-binding</keyword>
<dbReference type="SMART" id="SM00874">
    <property type="entry name" value="B5"/>
    <property type="match status" value="1"/>
</dbReference>
<dbReference type="PROSITE" id="PS50886">
    <property type="entry name" value="TRBD"/>
    <property type="match status" value="1"/>
</dbReference>
<dbReference type="GO" id="GO:0009328">
    <property type="term" value="C:phenylalanine-tRNA ligase complex"/>
    <property type="evidence" value="ECO:0007669"/>
    <property type="project" value="TreeGrafter"/>
</dbReference>
<evidence type="ECO:0000256" key="8">
    <source>
        <dbReference type="ARBA" id="ARBA00022741"/>
    </source>
</evidence>
<dbReference type="InterPro" id="IPR002547">
    <property type="entry name" value="tRNA-bd_dom"/>
</dbReference>
<evidence type="ECO:0000256" key="4">
    <source>
        <dbReference type="ARBA" id="ARBA00022490"/>
    </source>
</evidence>
<evidence type="ECO:0000256" key="14">
    <source>
        <dbReference type="ARBA" id="ARBA00049255"/>
    </source>
</evidence>
<dbReference type="InterPro" id="IPR012340">
    <property type="entry name" value="NA-bd_OB-fold"/>
</dbReference>
<comment type="subunit">
    <text evidence="3 15">Tetramer of two alpha and two beta subunits.</text>
</comment>
<dbReference type="Gene3D" id="3.30.56.10">
    <property type="match status" value="2"/>
</dbReference>
<dbReference type="Gene3D" id="3.30.70.380">
    <property type="entry name" value="Ferrodoxin-fold anticodon-binding domain"/>
    <property type="match status" value="1"/>
</dbReference>
<evidence type="ECO:0000256" key="15">
    <source>
        <dbReference type="HAMAP-Rule" id="MF_00283"/>
    </source>
</evidence>
<accession>A0A9D2DCH4</accession>
<evidence type="ECO:0000256" key="12">
    <source>
        <dbReference type="ARBA" id="ARBA00022917"/>
    </source>
</evidence>
<dbReference type="PANTHER" id="PTHR10947:SF0">
    <property type="entry name" value="PHENYLALANINE--TRNA LIGASE BETA SUBUNIT"/>
    <property type="match status" value="1"/>
</dbReference>
<dbReference type="Pfam" id="PF03147">
    <property type="entry name" value="FDX-ACB"/>
    <property type="match status" value="1"/>
</dbReference>
<dbReference type="Pfam" id="PF17759">
    <property type="entry name" value="tRNA_synthFbeta"/>
    <property type="match status" value="1"/>
</dbReference>
<evidence type="ECO:0000256" key="16">
    <source>
        <dbReference type="PROSITE-ProRule" id="PRU00209"/>
    </source>
</evidence>
<feature type="binding site" evidence="15">
    <location>
        <position position="480"/>
    </location>
    <ligand>
        <name>Mg(2+)</name>
        <dbReference type="ChEBI" id="CHEBI:18420"/>
        <note>shared with alpha subunit</note>
    </ligand>
</feature>
<evidence type="ECO:0000313" key="20">
    <source>
        <dbReference type="EMBL" id="HIZ14452.1"/>
    </source>
</evidence>
<keyword evidence="9 15" id="KW-0067">ATP-binding</keyword>
<dbReference type="GO" id="GO:0000049">
    <property type="term" value="F:tRNA binding"/>
    <property type="evidence" value="ECO:0007669"/>
    <property type="project" value="UniProtKB-UniRule"/>
</dbReference>
<dbReference type="InterPro" id="IPR033714">
    <property type="entry name" value="tRNA_bind_bactPheRS"/>
</dbReference>
<name>A0A9D2DCH4_9BACT</name>
<comment type="subcellular location">
    <subcellularLocation>
        <location evidence="1 15">Cytoplasm</location>
    </subcellularLocation>
</comment>
<dbReference type="Gene3D" id="3.50.40.10">
    <property type="entry name" value="Phenylalanyl-trna Synthetase, Chain B, domain 3"/>
    <property type="match status" value="1"/>
</dbReference>
<evidence type="ECO:0000256" key="7">
    <source>
        <dbReference type="ARBA" id="ARBA00022723"/>
    </source>
</evidence>
<dbReference type="SMART" id="SM00873">
    <property type="entry name" value="B3_4"/>
    <property type="match status" value="1"/>
</dbReference>
<evidence type="ECO:0000259" key="18">
    <source>
        <dbReference type="PROSITE" id="PS51447"/>
    </source>
</evidence>
<evidence type="ECO:0000256" key="5">
    <source>
        <dbReference type="ARBA" id="ARBA00022555"/>
    </source>
</evidence>
<keyword evidence="13 15" id="KW-0030">Aminoacyl-tRNA synthetase</keyword>
<dbReference type="GO" id="GO:0004826">
    <property type="term" value="F:phenylalanine-tRNA ligase activity"/>
    <property type="evidence" value="ECO:0007669"/>
    <property type="project" value="UniProtKB-UniRule"/>
</dbReference>
<feature type="binding site" evidence="15">
    <location>
        <position position="479"/>
    </location>
    <ligand>
        <name>Mg(2+)</name>
        <dbReference type="ChEBI" id="CHEBI:18420"/>
        <note>shared with alpha subunit</note>
    </ligand>
</feature>
<dbReference type="Pfam" id="PF01588">
    <property type="entry name" value="tRNA_bind"/>
    <property type="match status" value="1"/>
</dbReference>
<feature type="binding site" evidence="15">
    <location>
        <position position="476"/>
    </location>
    <ligand>
        <name>Mg(2+)</name>
        <dbReference type="ChEBI" id="CHEBI:18420"/>
        <note>shared with alpha subunit</note>
    </ligand>
</feature>
<keyword evidence="11 16" id="KW-0694">RNA-binding</keyword>
<keyword evidence="6 15" id="KW-0436">Ligase</keyword>
<feature type="domain" description="TRNA-binding" evidence="17">
    <location>
        <begin position="42"/>
        <end position="156"/>
    </location>
</feature>
<evidence type="ECO:0000256" key="6">
    <source>
        <dbReference type="ARBA" id="ARBA00022598"/>
    </source>
</evidence>
<dbReference type="InterPro" id="IPR005121">
    <property type="entry name" value="Fdx_antiC-bd"/>
</dbReference>
<evidence type="ECO:0000256" key="9">
    <source>
        <dbReference type="ARBA" id="ARBA00022840"/>
    </source>
</evidence>
<dbReference type="SUPFAM" id="SSF50249">
    <property type="entry name" value="Nucleic acid-binding proteins"/>
    <property type="match status" value="1"/>
</dbReference>
<dbReference type="InterPro" id="IPR041616">
    <property type="entry name" value="PheRS_beta_core"/>
</dbReference>
<gene>
    <name evidence="15 20" type="primary">pheT</name>
    <name evidence="20" type="ORF">H9816_00855</name>
</gene>
<dbReference type="NCBIfam" id="NF045760">
    <property type="entry name" value="YtpR"/>
    <property type="match status" value="1"/>
</dbReference>
<comment type="similarity">
    <text evidence="2 15">Belongs to the phenylalanyl-tRNA synthetase beta subunit family. Type 1 subfamily.</text>
</comment>
<dbReference type="Proteomes" id="UP000824014">
    <property type="component" value="Unassembled WGS sequence"/>
</dbReference>
<reference evidence="20" key="2">
    <citation type="submission" date="2021-04" db="EMBL/GenBank/DDBJ databases">
        <authorList>
            <person name="Gilroy R."/>
        </authorList>
    </citation>
    <scope>NUCLEOTIDE SEQUENCE</scope>
    <source>
        <strain evidence="20">ChiHjej11B10-19426</strain>
    </source>
</reference>
<dbReference type="SUPFAM" id="SSF55681">
    <property type="entry name" value="Class II aaRS and biotin synthetases"/>
    <property type="match status" value="1"/>
</dbReference>
<organism evidence="20 21">
    <name type="scientific">Candidatus Tidjanibacter faecipullorum</name>
    <dbReference type="NCBI Taxonomy" id="2838766"/>
    <lineage>
        <taxon>Bacteria</taxon>
        <taxon>Pseudomonadati</taxon>
        <taxon>Bacteroidota</taxon>
        <taxon>Bacteroidia</taxon>
        <taxon>Bacteroidales</taxon>
        <taxon>Rikenellaceae</taxon>
        <taxon>Tidjanibacter</taxon>
    </lineage>
</organism>
<dbReference type="CDD" id="cd02796">
    <property type="entry name" value="tRNA_bind_bactPheRS"/>
    <property type="match status" value="1"/>
</dbReference>
<keyword evidence="8 15" id="KW-0547">Nucleotide-binding</keyword>
<comment type="cofactor">
    <cofactor evidence="15">
        <name>Mg(2+)</name>
        <dbReference type="ChEBI" id="CHEBI:18420"/>
    </cofactor>
    <text evidence="15">Binds 2 magnesium ions per tetramer.</text>
</comment>
<sequence>MKISYEWLKDYIHADLSIEEVLTILTDIGLEVDGSEKIESVRGGLAGVVVGQVLTCCDHPDSDHLHITTVDVGGEQPLGIVCGAANVAAGQKVLVATIGATLYPVGAEEGFRIKKSKIRGVESFGMICAEDELGIGQSHEGIMVLADDAVPGTPAAEYLQLKEDYAIEIGLTPNRADATSHYGVARDLAAYLRSRDRQVTLSLPDVSAFRDGGQPAPDVTVECPEAAPRYAGVLIRDVKIAPSPEWLQTHLRAIGINPKNNVVDITNFVLHEVGQPLHSFDADHIEGGRVVVRTVEAGTKFVTLDGVERTLSDRDLMICDARKPLCIAGVMGGLESGVTEQTRNVFLESAYFNPVWIRKSARRHGINSDASFRYERGIDPNITRYALSRAALLITELAGGHVASGVADIISDPQILEPFRFEVAFDRINALTGKVIPEETVRKILAALEVRIEAEHDGVLSVAVPPYRVDVRREADLIEDILRIYGYNNIEIPARVTASVSMTRRPGKGEVVNKVADYLTDNGFTEIMSNSLTRGAYYEGLTSCPAENCVRILNPLSADLNVLRQTLLFNMMEAIQLNTNHRNPNLKLYEFGNVYRYDPARKEEGGLAPYSEDYRLAVAVTGLDRVASWNEKAEPVTFFTLRAVAEQVLRRFGLDLYRLPTEPLQNDLYGEGLEVKLNGRTLLTIGVVAGRIRRMFDLKADIYYMEMDFEAFFKGVRKHTVMASELAKFPEVRRDLALLVDREVTFAQLRAIAFTTEKKLLRSVTLFDVYEGDKLPAGKKSYALGFVLQDPERTLNDAAIDKVMKNLVAQFERQTGAQIRA</sequence>
<comment type="catalytic activity">
    <reaction evidence="14 15">
        <text>tRNA(Phe) + L-phenylalanine + ATP = L-phenylalanyl-tRNA(Phe) + AMP + diphosphate + H(+)</text>
        <dbReference type="Rhea" id="RHEA:19413"/>
        <dbReference type="Rhea" id="RHEA-COMP:9668"/>
        <dbReference type="Rhea" id="RHEA-COMP:9699"/>
        <dbReference type="ChEBI" id="CHEBI:15378"/>
        <dbReference type="ChEBI" id="CHEBI:30616"/>
        <dbReference type="ChEBI" id="CHEBI:33019"/>
        <dbReference type="ChEBI" id="CHEBI:58095"/>
        <dbReference type="ChEBI" id="CHEBI:78442"/>
        <dbReference type="ChEBI" id="CHEBI:78531"/>
        <dbReference type="ChEBI" id="CHEBI:456215"/>
        <dbReference type="EC" id="6.1.1.20"/>
    </reaction>
</comment>
<dbReference type="PROSITE" id="PS51483">
    <property type="entry name" value="B5"/>
    <property type="match status" value="1"/>
</dbReference>
<feature type="domain" description="B5" evidence="19">
    <location>
        <begin position="416"/>
        <end position="492"/>
    </location>
</feature>
<dbReference type="EMBL" id="DXCC01000003">
    <property type="protein sequence ID" value="HIZ14452.1"/>
    <property type="molecule type" value="Genomic_DNA"/>
</dbReference>
<evidence type="ECO:0000259" key="19">
    <source>
        <dbReference type="PROSITE" id="PS51483"/>
    </source>
</evidence>
<dbReference type="PANTHER" id="PTHR10947">
    <property type="entry name" value="PHENYLALANYL-TRNA SYNTHETASE BETA CHAIN AND LEUCINE-RICH REPEAT-CONTAINING PROTEIN 47"/>
    <property type="match status" value="1"/>
</dbReference>
<evidence type="ECO:0000256" key="13">
    <source>
        <dbReference type="ARBA" id="ARBA00023146"/>
    </source>
</evidence>
<dbReference type="SUPFAM" id="SSF46955">
    <property type="entry name" value="Putative DNA-binding domain"/>
    <property type="match status" value="1"/>
</dbReference>
<dbReference type="InterPro" id="IPR005146">
    <property type="entry name" value="B3/B4_tRNA-bd"/>
</dbReference>
<dbReference type="InterPro" id="IPR045864">
    <property type="entry name" value="aa-tRNA-synth_II/BPL/LPL"/>
</dbReference>
<keyword evidence="4 15" id="KW-0963">Cytoplasm</keyword>
<keyword evidence="5 16" id="KW-0820">tRNA-binding</keyword>
<dbReference type="SUPFAM" id="SSF54991">
    <property type="entry name" value="Anticodon-binding domain of PheRS"/>
    <property type="match status" value="1"/>
</dbReference>
<dbReference type="FunFam" id="3.30.70.380:FF:000001">
    <property type="entry name" value="Phenylalanine--tRNA ligase beta subunit"/>
    <property type="match status" value="1"/>
</dbReference>
<dbReference type="FunFam" id="2.40.50.140:FF:000045">
    <property type="entry name" value="Phenylalanine--tRNA ligase beta subunit"/>
    <property type="match status" value="1"/>
</dbReference>
<dbReference type="InterPro" id="IPR036690">
    <property type="entry name" value="Fdx_antiC-bd_sf"/>
</dbReference>
<evidence type="ECO:0000256" key="1">
    <source>
        <dbReference type="ARBA" id="ARBA00004496"/>
    </source>
</evidence>
<dbReference type="InterPro" id="IPR020825">
    <property type="entry name" value="Phe-tRNA_synthase-like_B3/B4"/>
</dbReference>
<evidence type="ECO:0000259" key="17">
    <source>
        <dbReference type="PROSITE" id="PS50886"/>
    </source>
</evidence>
<dbReference type="Pfam" id="PF03484">
    <property type="entry name" value="B5"/>
    <property type="match status" value="1"/>
</dbReference>
<dbReference type="GO" id="GO:0000287">
    <property type="term" value="F:magnesium ion binding"/>
    <property type="evidence" value="ECO:0007669"/>
    <property type="project" value="UniProtKB-UniRule"/>
</dbReference>
<evidence type="ECO:0000256" key="10">
    <source>
        <dbReference type="ARBA" id="ARBA00022842"/>
    </source>
</evidence>
<dbReference type="GO" id="GO:0005524">
    <property type="term" value="F:ATP binding"/>
    <property type="evidence" value="ECO:0007669"/>
    <property type="project" value="UniProtKB-UniRule"/>
</dbReference>
<evidence type="ECO:0000256" key="2">
    <source>
        <dbReference type="ARBA" id="ARBA00008653"/>
    </source>
</evidence>
<evidence type="ECO:0000256" key="11">
    <source>
        <dbReference type="ARBA" id="ARBA00022884"/>
    </source>
</evidence>
<dbReference type="NCBIfam" id="TIGR00472">
    <property type="entry name" value="pheT_bact"/>
    <property type="match status" value="1"/>
</dbReference>
<dbReference type="Pfam" id="PF03483">
    <property type="entry name" value="B3_4"/>
    <property type="match status" value="1"/>
</dbReference>
<dbReference type="HAMAP" id="MF_00283">
    <property type="entry name" value="Phe_tRNA_synth_beta1"/>
    <property type="match status" value="1"/>
</dbReference>
<dbReference type="SMART" id="SM00896">
    <property type="entry name" value="FDX-ACB"/>
    <property type="match status" value="1"/>
</dbReference>
<keyword evidence="12 15" id="KW-0648">Protein biosynthesis</keyword>
<evidence type="ECO:0000313" key="21">
    <source>
        <dbReference type="Proteomes" id="UP000824014"/>
    </source>
</evidence>
<dbReference type="PROSITE" id="PS51447">
    <property type="entry name" value="FDX_ACB"/>
    <property type="match status" value="1"/>
</dbReference>
<dbReference type="FunFam" id="3.50.40.10:FF:000001">
    <property type="entry name" value="Phenylalanine--tRNA ligase beta subunit"/>
    <property type="match status" value="1"/>
</dbReference>
<dbReference type="InterPro" id="IPR045060">
    <property type="entry name" value="Phe-tRNA-ligase_IIc_bsu"/>
</dbReference>
<dbReference type="Gene3D" id="3.30.930.10">
    <property type="entry name" value="Bira Bifunctional Protein, Domain 2"/>
    <property type="match status" value="1"/>
</dbReference>
<dbReference type="InterPro" id="IPR009061">
    <property type="entry name" value="DNA-bd_dom_put_sf"/>
</dbReference>
<dbReference type="AlphaFoldDB" id="A0A9D2DCH4"/>